<keyword evidence="5" id="KW-0521">NADP</keyword>
<comment type="subunit">
    <text evidence="5">Homotetramer.</text>
</comment>
<dbReference type="EMBL" id="JBHUKQ010000015">
    <property type="protein sequence ID" value="MFD2485145.1"/>
    <property type="molecule type" value="Genomic_DNA"/>
</dbReference>
<dbReference type="PRINTS" id="PR00081">
    <property type="entry name" value="GDHRDH"/>
</dbReference>
<dbReference type="GO" id="GO:0004316">
    <property type="term" value="F:3-oxoacyl-[acyl-carrier-protein] reductase (NADPH) activity"/>
    <property type="evidence" value="ECO:0007669"/>
    <property type="project" value="UniProtKB-EC"/>
</dbReference>
<proteinExistence type="inferred from homology"/>
<dbReference type="InterPro" id="IPR036291">
    <property type="entry name" value="NAD(P)-bd_dom_sf"/>
</dbReference>
<comment type="caution">
    <text evidence="7">The sequence shown here is derived from an EMBL/GenBank/DDBJ whole genome shotgun (WGS) entry which is preliminary data.</text>
</comment>
<dbReference type="PRINTS" id="PR00080">
    <property type="entry name" value="SDRFAMILY"/>
</dbReference>
<dbReference type="EC" id="1.1.1.100" evidence="2 5"/>
<evidence type="ECO:0000313" key="8">
    <source>
        <dbReference type="Proteomes" id="UP001597542"/>
    </source>
</evidence>
<comment type="similarity">
    <text evidence="1 5">Belongs to the short-chain dehydrogenases/reductases (SDR) family.</text>
</comment>
<keyword evidence="8" id="KW-1185">Reference proteome</keyword>
<evidence type="ECO:0000256" key="2">
    <source>
        <dbReference type="ARBA" id="ARBA00012948"/>
    </source>
</evidence>
<organism evidence="7 8">
    <name type="scientific">Amycolatopsis albidoflavus</name>
    <dbReference type="NCBI Taxonomy" id="102226"/>
    <lineage>
        <taxon>Bacteria</taxon>
        <taxon>Bacillati</taxon>
        <taxon>Actinomycetota</taxon>
        <taxon>Actinomycetes</taxon>
        <taxon>Pseudonocardiales</taxon>
        <taxon>Pseudonocardiaceae</taxon>
        <taxon>Amycolatopsis</taxon>
    </lineage>
</organism>
<sequence length="247" mass="26058">MTSQRAVALVTGGSRGIGRAVVRRLAADGYDVAFCYGSDDAAARLCAKQALEHGGRVLCRRVDVADRAPVAEFVREAEDELGPLTAVVASAGIVRDKPLVLMSDDEWAQVLRVNLDGTYNACRSAVFPMMKRKRGAVVTISSVAGVSGNRSQTNYAASKAGIIGFTRSLAKEVGGHGIRANVVAPGLIDTDMTADLPAKLTEQMLARISLGRFGRADEVAELTAFLLSDRASYVTGQVFQVDGGIAL</sequence>
<dbReference type="InterPro" id="IPR057326">
    <property type="entry name" value="KR_dom"/>
</dbReference>
<evidence type="ECO:0000256" key="3">
    <source>
        <dbReference type="ARBA" id="ARBA00023002"/>
    </source>
</evidence>
<dbReference type="NCBIfam" id="TIGR01830">
    <property type="entry name" value="3oxo_ACP_reduc"/>
    <property type="match status" value="1"/>
</dbReference>
<evidence type="ECO:0000256" key="1">
    <source>
        <dbReference type="ARBA" id="ARBA00006484"/>
    </source>
</evidence>
<dbReference type="InterPro" id="IPR020904">
    <property type="entry name" value="Sc_DH/Rdtase_CS"/>
</dbReference>
<name>A0ABW5I8I8_9PSEU</name>
<gene>
    <name evidence="7" type="primary">fabG</name>
    <name evidence="7" type="ORF">ACFSUT_33055</name>
</gene>
<dbReference type="PANTHER" id="PTHR42760">
    <property type="entry name" value="SHORT-CHAIN DEHYDROGENASES/REDUCTASES FAMILY MEMBER"/>
    <property type="match status" value="1"/>
</dbReference>
<protein>
    <recommendedName>
        <fullName evidence="2 5">3-oxoacyl-[acyl-carrier-protein] reductase</fullName>
        <ecNumber evidence="2 5">1.1.1.100</ecNumber>
    </recommendedName>
</protein>
<keyword evidence="5" id="KW-0443">Lipid metabolism</keyword>
<dbReference type="PROSITE" id="PS00061">
    <property type="entry name" value="ADH_SHORT"/>
    <property type="match status" value="1"/>
</dbReference>
<comment type="function">
    <text evidence="5">Catalyzes the NADPH-dependent reduction of beta-ketoacyl-ACP substrates to beta-hydroxyacyl-ACP products, the first reductive step in the elongation cycle of fatty acid biosynthesis.</text>
</comment>
<dbReference type="InterPro" id="IPR002347">
    <property type="entry name" value="SDR_fam"/>
</dbReference>
<dbReference type="Pfam" id="PF13561">
    <property type="entry name" value="adh_short_C2"/>
    <property type="match status" value="1"/>
</dbReference>
<evidence type="ECO:0000256" key="5">
    <source>
        <dbReference type="RuleBase" id="RU366074"/>
    </source>
</evidence>
<evidence type="ECO:0000256" key="4">
    <source>
        <dbReference type="ARBA" id="ARBA00048508"/>
    </source>
</evidence>
<dbReference type="PANTHER" id="PTHR42760:SF135">
    <property type="entry name" value="BLL7886 PROTEIN"/>
    <property type="match status" value="1"/>
</dbReference>
<dbReference type="RefSeq" id="WP_344277148.1">
    <property type="nucleotide sequence ID" value="NZ_BAAAHV010000012.1"/>
</dbReference>
<dbReference type="NCBIfam" id="NF009466">
    <property type="entry name" value="PRK12826.1-2"/>
    <property type="match status" value="1"/>
</dbReference>
<dbReference type="Proteomes" id="UP001597542">
    <property type="component" value="Unassembled WGS sequence"/>
</dbReference>
<dbReference type="SUPFAM" id="SSF51735">
    <property type="entry name" value="NAD(P)-binding Rossmann-fold domains"/>
    <property type="match status" value="1"/>
</dbReference>
<keyword evidence="5" id="KW-0444">Lipid biosynthesis</keyword>
<accession>A0ABW5I8I8</accession>
<evidence type="ECO:0000259" key="6">
    <source>
        <dbReference type="SMART" id="SM00822"/>
    </source>
</evidence>
<comment type="pathway">
    <text evidence="5">Lipid metabolism; fatty acid biosynthesis.</text>
</comment>
<keyword evidence="5" id="KW-0275">Fatty acid biosynthesis</keyword>
<dbReference type="Gene3D" id="3.40.50.720">
    <property type="entry name" value="NAD(P)-binding Rossmann-like Domain"/>
    <property type="match status" value="1"/>
</dbReference>
<feature type="domain" description="Ketoreductase" evidence="6">
    <location>
        <begin position="6"/>
        <end position="191"/>
    </location>
</feature>
<dbReference type="SMART" id="SM00822">
    <property type="entry name" value="PKS_KR"/>
    <property type="match status" value="1"/>
</dbReference>
<keyword evidence="5" id="KW-0276">Fatty acid metabolism</keyword>
<keyword evidence="3 5" id="KW-0560">Oxidoreductase</keyword>
<dbReference type="InterPro" id="IPR011284">
    <property type="entry name" value="3oxo_ACP_reduc"/>
</dbReference>
<evidence type="ECO:0000313" key="7">
    <source>
        <dbReference type="EMBL" id="MFD2485145.1"/>
    </source>
</evidence>
<reference evidence="8" key="1">
    <citation type="journal article" date="2019" name="Int. J. Syst. Evol. Microbiol.">
        <title>The Global Catalogue of Microorganisms (GCM) 10K type strain sequencing project: providing services to taxonomists for standard genome sequencing and annotation.</title>
        <authorList>
            <consortium name="The Broad Institute Genomics Platform"/>
            <consortium name="The Broad Institute Genome Sequencing Center for Infectious Disease"/>
            <person name="Wu L."/>
            <person name="Ma J."/>
        </authorList>
    </citation>
    <scope>NUCLEOTIDE SEQUENCE [LARGE SCALE GENOMIC DNA]</scope>
    <source>
        <strain evidence="8">CGMCC 4.7638</strain>
    </source>
</reference>
<comment type="catalytic activity">
    <reaction evidence="4 5">
        <text>a (3R)-hydroxyacyl-[ACP] + NADP(+) = a 3-oxoacyl-[ACP] + NADPH + H(+)</text>
        <dbReference type="Rhea" id="RHEA:17397"/>
        <dbReference type="Rhea" id="RHEA-COMP:9916"/>
        <dbReference type="Rhea" id="RHEA-COMP:9945"/>
        <dbReference type="ChEBI" id="CHEBI:15378"/>
        <dbReference type="ChEBI" id="CHEBI:57783"/>
        <dbReference type="ChEBI" id="CHEBI:58349"/>
        <dbReference type="ChEBI" id="CHEBI:78776"/>
        <dbReference type="ChEBI" id="CHEBI:78827"/>
        <dbReference type="EC" id="1.1.1.100"/>
    </reaction>
</comment>